<reference evidence="1 2" key="1">
    <citation type="submission" date="2024-06" db="EMBL/GenBank/DDBJ databases">
        <title>A chromosome level genome sequence of Diviner's sage (Salvia divinorum).</title>
        <authorList>
            <person name="Ford S.A."/>
            <person name="Ro D.-K."/>
            <person name="Ness R.W."/>
            <person name="Phillips M.A."/>
        </authorList>
    </citation>
    <scope>NUCLEOTIDE SEQUENCE [LARGE SCALE GENOMIC DNA]</scope>
    <source>
        <strain evidence="1">SAF-2024a</strain>
        <tissue evidence="1">Leaf</tissue>
    </source>
</reference>
<keyword evidence="2" id="KW-1185">Reference proteome</keyword>
<dbReference type="Proteomes" id="UP001567538">
    <property type="component" value="Unassembled WGS sequence"/>
</dbReference>
<evidence type="ECO:0000313" key="2">
    <source>
        <dbReference type="Proteomes" id="UP001567538"/>
    </source>
</evidence>
<organism evidence="1 2">
    <name type="scientific">Salvia divinorum</name>
    <name type="common">Maria pastora</name>
    <name type="synonym">Diviner's sage</name>
    <dbReference type="NCBI Taxonomy" id="28513"/>
    <lineage>
        <taxon>Eukaryota</taxon>
        <taxon>Viridiplantae</taxon>
        <taxon>Streptophyta</taxon>
        <taxon>Embryophyta</taxon>
        <taxon>Tracheophyta</taxon>
        <taxon>Spermatophyta</taxon>
        <taxon>Magnoliopsida</taxon>
        <taxon>eudicotyledons</taxon>
        <taxon>Gunneridae</taxon>
        <taxon>Pentapetalae</taxon>
        <taxon>asterids</taxon>
        <taxon>lamiids</taxon>
        <taxon>Lamiales</taxon>
        <taxon>Lamiaceae</taxon>
        <taxon>Nepetoideae</taxon>
        <taxon>Mentheae</taxon>
        <taxon>Salviinae</taxon>
        <taxon>Salvia</taxon>
        <taxon>Salvia subgen. Calosphace</taxon>
    </lineage>
</organism>
<proteinExistence type="predicted"/>
<dbReference type="AlphaFoldDB" id="A0ABD1HSM4"/>
<gene>
    <name evidence="1" type="ORF">AAHA92_09836</name>
</gene>
<protein>
    <submittedName>
        <fullName evidence="1">Uncharacterized protein</fullName>
    </submittedName>
</protein>
<accession>A0ABD1HSM4</accession>
<name>A0ABD1HSM4_SALDI</name>
<sequence>MSSASPLASSSSPPSGIIANYAVERVSPKGCRKAAGVSRRDTFRNVVGNKEKGEAKEGIAKKEEGGAKRETCLSKVTLVVFLV</sequence>
<dbReference type="EMBL" id="JBEAFC010000004">
    <property type="protein sequence ID" value="KAL1559500.1"/>
    <property type="molecule type" value="Genomic_DNA"/>
</dbReference>
<evidence type="ECO:0000313" key="1">
    <source>
        <dbReference type="EMBL" id="KAL1559500.1"/>
    </source>
</evidence>
<comment type="caution">
    <text evidence="1">The sequence shown here is derived from an EMBL/GenBank/DDBJ whole genome shotgun (WGS) entry which is preliminary data.</text>
</comment>